<dbReference type="EMBL" id="SSTE01005668">
    <property type="protein sequence ID" value="KAA0060564.1"/>
    <property type="molecule type" value="Genomic_DNA"/>
</dbReference>
<protein>
    <submittedName>
        <fullName evidence="1 2">F-box/LRR-repeat protein 9</fullName>
    </submittedName>
</protein>
<gene>
    <name evidence="2" type="ORF">E5676_scaffold18G001200</name>
    <name evidence="1" type="ORF">E6C27_scaffold22G004310</name>
</gene>
<accession>A0A5D3BT08</accession>
<evidence type="ECO:0000313" key="1">
    <source>
        <dbReference type="EMBL" id="KAA0060564.1"/>
    </source>
</evidence>
<comment type="caution">
    <text evidence="2">The sequence shown here is derived from an EMBL/GenBank/DDBJ whole genome shotgun (WGS) entry which is preliminary data.</text>
</comment>
<evidence type="ECO:0000313" key="4">
    <source>
        <dbReference type="Proteomes" id="UP000321947"/>
    </source>
</evidence>
<dbReference type="OrthoDB" id="5554229at2759"/>
<evidence type="ECO:0000313" key="2">
    <source>
        <dbReference type="EMBL" id="TYK02305.1"/>
    </source>
</evidence>
<dbReference type="InterPro" id="IPR016197">
    <property type="entry name" value="Chromo-like_dom_sf"/>
</dbReference>
<dbReference type="AlphaFoldDB" id="A0A5D3BT08"/>
<dbReference type="SUPFAM" id="SSF54160">
    <property type="entry name" value="Chromo domain-like"/>
    <property type="match status" value="1"/>
</dbReference>
<reference evidence="3 4" key="1">
    <citation type="submission" date="2019-08" db="EMBL/GenBank/DDBJ databases">
        <title>Draft genome sequences of two oriental melons (Cucumis melo L. var makuwa).</title>
        <authorList>
            <person name="Kwon S.-Y."/>
        </authorList>
    </citation>
    <scope>NUCLEOTIDE SEQUENCE [LARGE SCALE GENOMIC DNA]</scope>
    <source>
        <strain evidence="4">cv. Chang Bougi</strain>
        <strain evidence="3">cv. SW 3</strain>
        <tissue evidence="2">Leaf</tissue>
    </source>
</reference>
<evidence type="ECO:0000313" key="3">
    <source>
        <dbReference type="Proteomes" id="UP000321393"/>
    </source>
</evidence>
<organism evidence="2 4">
    <name type="scientific">Cucumis melo var. makuwa</name>
    <name type="common">Oriental melon</name>
    <dbReference type="NCBI Taxonomy" id="1194695"/>
    <lineage>
        <taxon>Eukaryota</taxon>
        <taxon>Viridiplantae</taxon>
        <taxon>Streptophyta</taxon>
        <taxon>Embryophyta</taxon>
        <taxon>Tracheophyta</taxon>
        <taxon>Spermatophyta</taxon>
        <taxon>Magnoliopsida</taxon>
        <taxon>eudicotyledons</taxon>
        <taxon>Gunneridae</taxon>
        <taxon>Pentapetalae</taxon>
        <taxon>rosids</taxon>
        <taxon>fabids</taxon>
        <taxon>Cucurbitales</taxon>
        <taxon>Cucurbitaceae</taxon>
        <taxon>Benincaseae</taxon>
        <taxon>Cucumis</taxon>
    </lineage>
</organism>
<name>A0A5D3BT08_CUCMM</name>
<dbReference type="Proteomes" id="UP000321947">
    <property type="component" value="Unassembled WGS sequence"/>
</dbReference>
<dbReference type="Proteomes" id="UP000321393">
    <property type="component" value="Unassembled WGS sequence"/>
</dbReference>
<proteinExistence type="predicted"/>
<dbReference type="EMBL" id="SSTD01015735">
    <property type="protein sequence ID" value="TYK02305.1"/>
    <property type="molecule type" value="Genomic_DNA"/>
</dbReference>
<sequence length="97" mass="11205">MAENSVGICWSKELGANKWLVKWKNLLESEATWESVYQMNQQFPTFHLEDKVNLEPRGIVRPPIIHQYKRKGKKVITLETDQGERIGEKNIAGGTHE</sequence>